<name>A0A9P6IP85_MORAP</name>
<feature type="non-terminal residue" evidence="1">
    <location>
        <position position="122"/>
    </location>
</feature>
<dbReference type="Proteomes" id="UP000738359">
    <property type="component" value="Unassembled WGS sequence"/>
</dbReference>
<keyword evidence="2" id="KW-1185">Reference proteome</keyword>
<comment type="caution">
    <text evidence="1">The sequence shown here is derived from an EMBL/GenBank/DDBJ whole genome shotgun (WGS) entry which is preliminary data.</text>
</comment>
<reference evidence="1" key="1">
    <citation type="journal article" date="2020" name="Fungal Divers.">
        <title>Resolving the Mortierellaceae phylogeny through synthesis of multi-gene phylogenetics and phylogenomics.</title>
        <authorList>
            <person name="Vandepol N."/>
            <person name="Liber J."/>
            <person name="Desiro A."/>
            <person name="Na H."/>
            <person name="Kennedy M."/>
            <person name="Barry K."/>
            <person name="Grigoriev I.V."/>
            <person name="Miller A.N."/>
            <person name="O'Donnell K."/>
            <person name="Stajich J.E."/>
            <person name="Bonito G."/>
        </authorList>
    </citation>
    <scope>NUCLEOTIDE SEQUENCE</scope>
    <source>
        <strain evidence="1">CK1249</strain>
    </source>
</reference>
<sequence length="122" mass="13625">LTGDFNTHFGEFLVRYILSGAADLLKIPKENKKRAVRPSVSLIREFKEQTQALRGVLTPRSSVSRADLPEAEMPSEVKELSEAEMAHSMIKSGRDLESKVVSHPMHTASVYGLNSIVDFIFH</sequence>
<evidence type="ECO:0000313" key="2">
    <source>
        <dbReference type="Proteomes" id="UP000738359"/>
    </source>
</evidence>
<proteinExistence type="predicted"/>
<dbReference type="OrthoDB" id="10445750at2759"/>
<dbReference type="EMBL" id="JAAAHY010003328">
    <property type="protein sequence ID" value="KAF9942953.1"/>
    <property type="molecule type" value="Genomic_DNA"/>
</dbReference>
<organism evidence="1 2">
    <name type="scientific">Mortierella alpina</name>
    <name type="common">Oleaginous fungus</name>
    <name type="synonym">Mortierella renispora</name>
    <dbReference type="NCBI Taxonomy" id="64518"/>
    <lineage>
        <taxon>Eukaryota</taxon>
        <taxon>Fungi</taxon>
        <taxon>Fungi incertae sedis</taxon>
        <taxon>Mucoromycota</taxon>
        <taxon>Mortierellomycotina</taxon>
        <taxon>Mortierellomycetes</taxon>
        <taxon>Mortierellales</taxon>
        <taxon>Mortierellaceae</taxon>
        <taxon>Mortierella</taxon>
    </lineage>
</organism>
<accession>A0A9P6IP85</accession>
<protein>
    <submittedName>
        <fullName evidence="1">Uncharacterized protein</fullName>
    </submittedName>
</protein>
<evidence type="ECO:0000313" key="1">
    <source>
        <dbReference type="EMBL" id="KAF9942953.1"/>
    </source>
</evidence>
<gene>
    <name evidence="1" type="ORF">BGZ70_006056</name>
</gene>
<feature type="non-terminal residue" evidence="1">
    <location>
        <position position="1"/>
    </location>
</feature>
<dbReference type="AlphaFoldDB" id="A0A9P6IP85"/>